<dbReference type="GeneID" id="117548055"/>
<dbReference type="KEGG" id="gacu:117548055"/>
<dbReference type="PANTHER" id="PTHR14383:SF6">
    <property type="entry name" value="SWITCH-ASSOCIATED PROTEIN 70"/>
    <property type="match status" value="1"/>
</dbReference>
<proteinExistence type="predicted"/>
<dbReference type="GO" id="GO:0005737">
    <property type="term" value="C:cytoplasm"/>
    <property type="evidence" value="ECO:0007669"/>
    <property type="project" value="TreeGrafter"/>
</dbReference>
<evidence type="ECO:0000313" key="2">
    <source>
        <dbReference type="Proteomes" id="UP000515161"/>
    </source>
</evidence>
<gene>
    <name evidence="3" type="primary">LOC117548055</name>
</gene>
<dbReference type="RefSeq" id="XP_034074889.1">
    <property type="nucleotide sequence ID" value="XM_034218998.1"/>
</dbReference>
<dbReference type="GO" id="GO:0005634">
    <property type="term" value="C:nucleus"/>
    <property type="evidence" value="ECO:0007669"/>
    <property type="project" value="TreeGrafter"/>
</dbReference>
<keyword evidence="1" id="KW-0175">Coiled coil</keyword>
<accession>A0A6P8UD41</accession>
<organism evidence="2 3">
    <name type="scientific">Gymnodraco acuticeps</name>
    <name type="common">Antarctic dragonfish</name>
    <dbReference type="NCBI Taxonomy" id="8218"/>
    <lineage>
        <taxon>Eukaryota</taxon>
        <taxon>Metazoa</taxon>
        <taxon>Chordata</taxon>
        <taxon>Craniata</taxon>
        <taxon>Vertebrata</taxon>
        <taxon>Euteleostomi</taxon>
        <taxon>Actinopterygii</taxon>
        <taxon>Neopterygii</taxon>
        <taxon>Teleostei</taxon>
        <taxon>Neoteleostei</taxon>
        <taxon>Acanthomorphata</taxon>
        <taxon>Eupercaria</taxon>
        <taxon>Perciformes</taxon>
        <taxon>Notothenioidei</taxon>
        <taxon>Bathydraconidae</taxon>
        <taxon>Gymnodraco</taxon>
    </lineage>
</organism>
<keyword evidence="2" id="KW-1185">Reference proteome</keyword>
<protein>
    <submittedName>
        <fullName evidence="3">Switch-associated protein 70-like</fullName>
    </submittedName>
</protein>
<feature type="coiled-coil region" evidence="1">
    <location>
        <begin position="16"/>
        <end position="78"/>
    </location>
</feature>
<evidence type="ECO:0000313" key="3">
    <source>
        <dbReference type="RefSeq" id="XP_034074889.1"/>
    </source>
</evidence>
<dbReference type="PANTHER" id="PTHR14383">
    <property type="entry name" value="SWAP-70 RECOMBINASE"/>
    <property type="match status" value="1"/>
</dbReference>
<dbReference type="InParanoid" id="A0A6P8UD41"/>
<dbReference type="OrthoDB" id="8434295at2759"/>
<name>A0A6P8UD41_GYMAC</name>
<dbReference type="AlphaFoldDB" id="A0A6P8UD41"/>
<dbReference type="Proteomes" id="UP000515161">
    <property type="component" value="Unplaced"/>
</dbReference>
<sequence length="144" mass="16861">MHKLQASLLEEEAAKRAELERFHRQQQRALSQTEAEKQELVAEQRLKERELQAAMLQLEKLERERLGALEQYQEVSMKLERATNKTKTWKDKVAKHEGLVRLIQPGHKGPQRITNWGPASFTDVELELRKKSWQERKNQGAPAQ</sequence>
<reference evidence="3" key="1">
    <citation type="submission" date="2025-08" db="UniProtKB">
        <authorList>
            <consortium name="RefSeq"/>
        </authorList>
    </citation>
    <scope>IDENTIFICATION</scope>
</reference>
<evidence type="ECO:0000256" key="1">
    <source>
        <dbReference type="SAM" id="Coils"/>
    </source>
</evidence>